<dbReference type="GO" id="GO:0005992">
    <property type="term" value="P:trehalose biosynthetic process"/>
    <property type="evidence" value="ECO:0007669"/>
    <property type="project" value="TreeGrafter"/>
</dbReference>
<dbReference type="Gene3D" id="3.20.20.80">
    <property type="entry name" value="Glycosidases"/>
    <property type="match status" value="3"/>
</dbReference>
<proteinExistence type="predicted"/>
<dbReference type="Proteomes" id="UP000199347">
    <property type="component" value="Unassembled WGS sequence"/>
</dbReference>
<dbReference type="Gene3D" id="3.30.1590.10">
    <property type="entry name" value="Maltooligosyl trehalose synthase, domain 2"/>
    <property type="match status" value="1"/>
</dbReference>
<organism evidence="2 3">
    <name type="scientific">Afifella marina DSM 2698</name>
    <dbReference type="NCBI Taxonomy" id="1120955"/>
    <lineage>
        <taxon>Bacteria</taxon>
        <taxon>Pseudomonadati</taxon>
        <taxon>Pseudomonadota</taxon>
        <taxon>Alphaproteobacteria</taxon>
        <taxon>Hyphomicrobiales</taxon>
        <taxon>Afifellaceae</taxon>
        <taxon>Afifella</taxon>
    </lineage>
</organism>
<dbReference type="PANTHER" id="PTHR10357:SF216">
    <property type="entry name" value="MALTOOLIGOSYL TREHALOSE SYNTHASE-RELATED"/>
    <property type="match status" value="1"/>
</dbReference>
<dbReference type="CDD" id="cd11336">
    <property type="entry name" value="AmyAc_MTSase"/>
    <property type="match status" value="1"/>
</dbReference>
<dbReference type="InterPro" id="IPR012767">
    <property type="entry name" value="Trehalose_TreY"/>
</dbReference>
<evidence type="ECO:0000313" key="2">
    <source>
        <dbReference type="EMBL" id="SCZ42488.1"/>
    </source>
</evidence>
<dbReference type="EMBL" id="FMVW01000007">
    <property type="protein sequence ID" value="SCZ42488.1"/>
    <property type="molecule type" value="Genomic_DNA"/>
</dbReference>
<dbReference type="InterPro" id="IPR006047">
    <property type="entry name" value="GH13_cat_dom"/>
</dbReference>
<dbReference type="GO" id="GO:0030980">
    <property type="term" value="P:alpha-glucan catabolic process"/>
    <property type="evidence" value="ECO:0007669"/>
    <property type="project" value="TreeGrafter"/>
</dbReference>
<gene>
    <name evidence="2" type="ORF">SAMN03080610_02927</name>
</gene>
<reference evidence="2 3" key="1">
    <citation type="submission" date="2016-10" db="EMBL/GenBank/DDBJ databases">
        <authorList>
            <person name="de Groot N.N."/>
        </authorList>
    </citation>
    <scope>NUCLEOTIDE SEQUENCE [LARGE SCALE GENOMIC DNA]</scope>
    <source>
        <strain evidence="2 3">DSM 2698</strain>
    </source>
</reference>
<keyword evidence="3" id="KW-1185">Reference proteome</keyword>
<dbReference type="RefSeq" id="WP_170130570.1">
    <property type="nucleotide sequence ID" value="NZ_FMVW01000007.1"/>
</dbReference>
<dbReference type="STRING" id="1120955.SAMN03080610_02927"/>
<accession>A0A1G5NZU8</accession>
<dbReference type="AlphaFoldDB" id="A0A1G5NZU8"/>
<dbReference type="PANTHER" id="PTHR10357">
    <property type="entry name" value="ALPHA-AMYLASE FAMILY MEMBER"/>
    <property type="match status" value="1"/>
</dbReference>
<dbReference type="InterPro" id="IPR017853">
    <property type="entry name" value="GH"/>
</dbReference>
<dbReference type="GO" id="GO:0047470">
    <property type="term" value="F:(1,4)-alpha-D-glucan 1-alpha-D-glucosylmutase activity"/>
    <property type="evidence" value="ECO:0007669"/>
    <property type="project" value="TreeGrafter"/>
</dbReference>
<protein>
    <submittedName>
        <fullName evidence="2">Maltooligosyl trehalose synthase</fullName>
    </submittedName>
</protein>
<name>A0A1G5NZU8_AFIMA</name>
<dbReference type="NCBIfam" id="TIGR02401">
    <property type="entry name" value="trehalose_TreY"/>
    <property type="match status" value="1"/>
</dbReference>
<dbReference type="Pfam" id="PF00128">
    <property type="entry name" value="Alpha-amylase"/>
    <property type="match status" value="1"/>
</dbReference>
<dbReference type="SMART" id="SM00642">
    <property type="entry name" value="Aamy"/>
    <property type="match status" value="1"/>
</dbReference>
<evidence type="ECO:0000313" key="3">
    <source>
        <dbReference type="Proteomes" id="UP000199347"/>
    </source>
</evidence>
<sequence length="901" mass="99869">MREAGPPLEAVPTATYRLQFREGMDFDKAAGLAPYLKRLGISHLYASPIFTAVPGSTHGYDVADFAELDPALGGAEGFARLADALKENGLKLLLDIVPNHMGASTANPYWADVLEWGEESQYAGYFDIDWSAAKLLIPALGAPYGKVLEDGEFGLRFDKDEGRFRFTYYDIALPLAPNTYGRILGEIDEPDFQELSLTFATGSADGAGLLQERLAALAEDPEALSKIEGAVREIAANQEALHELHEVQNWRLAHWRMARETLTYRRFFEITDLVGVQVDRLSVFEATHALVKELAARGDVAGLRIDHIDGLADPKAYLAQLAEIENAPYVVVEKILGPDERLPETWRTAGTTGYEFAHALTALQVDTEGLSRLDAAWREETGETRPFSEIVRETKRRILTYNLAGELAYLVERAREIGENDPLTRDYGPDSLRRALIEVATSFPVYRSYVDLSGASEQDRKLLRRAGEEAKLSPFVEDPGVVDFLVGLLLLENLSDHETVASALYLARRFQQTTGPMMAKALEDTVFYRFNRLIALNEVGGEPEPGPQASFHPAMQERLETQPQALSTTATHDTKRGEDARARISTISEMAEEWADAVKRWNATLLPLVAEIDDGPAPEPNVMWLFHQALLGGWPLELQADDHDGMRDLVERLEAFMLKAVREAKERTSWTAANTAYEEKLSNFVRSALSNDFAAYRQDFLKVSAPLFAAGAVNSLAQTAIKLTAPGVPDVYQGTELWDLSFVDPDNRRPVDFDRRQALLGELGEMNFAETLSRWREAVPKAWLVQRLLRLRGEHRKLFLEGGYEPLAVEGPMAAQITAYARQVEGEALVVIVPRLPLSLLEREDGISLRSDAFAETFVSLPGGFARFSDLLGGGDVEGDRIAASELFRRAPLALLFASAS</sequence>
<dbReference type="SUPFAM" id="SSF51445">
    <property type="entry name" value="(Trans)glycosidases"/>
    <property type="match status" value="1"/>
</dbReference>
<feature type="domain" description="Glycosyl hydrolase family 13 catalytic" evidence="1">
    <location>
        <begin position="13"/>
        <end position="776"/>
    </location>
</feature>
<evidence type="ECO:0000259" key="1">
    <source>
        <dbReference type="SMART" id="SM00642"/>
    </source>
</evidence>